<proteinExistence type="inferred from homology"/>
<evidence type="ECO:0000256" key="4">
    <source>
        <dbReference type="ARBA" id="ARBA00022839"/>
    </source>
</evidence>
<organism evidence="9 10">
    <name type="scientific">[Eubacterium] siraeum</name>
    <dbReference type="NCBI Taxonomy" id="39492"/>
    <lineage>
        <taxon>Bacteria</taxon>
        <taxon>Bacillati</taxon>
        <taxon>Bacillota</taxon>
        <taxon>Clostridia</taxon>
        <taxon>Eubacteriales</taxon>
        <taxon>Oscillospiraceae</taxon>
        <taxon>Oscillospiraceae incertae sedis</taxon>
    </lineage>
</organism>
<evidence type="ECO:0000259" key="7">
    <source>
        <dbReference type="Pfam" id="PF02601"/>
    </source>
</evidence>
<comment type="subunit">
    <text evidence="5">Heterooligomer composed of large and small subunits.</text>
</comment>
<dbReference type="PANTHER" id="PTHR30008:SF0">
    <property type="entry name" value="EXODEOXYRIBONUCLEASE 7 LARGE SUBUNIT"/>
    <property type="match status" value="1"/>
</dbReference>
<name>A0A174Z4I8_9FIRM</name>
<gene>
    <name evidence="5 9" type="primary">xseA</name>
    <name evidence="9" type="ORF">ERS852540_00135</name>
</gene>
<evidence type="ECO:0000313" key="9">
    <source>
        <dbReference type="EMBL" id="CUQ80872.1"/>
    </source>
</evidence>
<dbReference type="InterPro" id="IPR003753">
    <property type="entry name" value="Exonuc_VII_L"/>
</dbReference>
<dbReference type="PANTHER" id="PTHR30008">
    <property type="entry name" value="EXODEOXYRIBONUCLEASE 7 LARGE SUBUNIT"/>
    <property type="match status" value="1"/>
</dbReference>
<protein>
    <recommendedName>
        <fullName evidence="5">Exodeoxyribonuclease 7 large subunit</fullName>
        <ecNumber evidence="5">3.1.11.6</ecNumber>
    </recommendedName>
    <alternativeName>
        <fullName evidence="5">Exodeoxyribonuclease VII large subunit</fullName>
        <shortName evidence="5">Exonuclease VII large subunit</shortName>
    </alternativeName>
</protein>
<keyword evidence="1 5" id="KW-0963">Cytoplasm</keyword>
<sequence>MPDFFTVTVSQVTRRLSMIVKGDKALNDLYVSGEISNFTLHKASGHMYFTLKDETASIKCVMFAGNARSLDFTPYSGQSVIVHGSVNVYERDGANQIYVTDMIERGQGELALAYEKAKRELEAGGYFNKKRPIPKQPKKVCLITAEKGAALQDMLNIIARRRPILEVVFIPVTVQGAYAPSTLIKALALAQSTGSDLIIIGRGGGSAEDLSCFNDVGYAKALYNSEIPTISAVGHETDFTISDFVADFRAPTPSAAAEIATAVTCDDLSEHIELVYDRLSDIIHSKTDSYEQLIDSIQRHISAYSPGQRIERSERELVLISGKIRTATDAVITKSSVLLDNYSDKIEALSPINVLKRGYSAVTKNNSAVNSIGDIEQNDTVEILFADGTATAQIKEIHENNKERFR</sequence>
<feature type="domain" description="Exonuclease VII large subunit C-terminal" evidence="7">
    <location>
        <begin position="128"/>
        <end position="332"/>
    </location>
</feature>
<keyword evidence="2 5" id="KW-0540">Nuclease</keyword>
<comment type="catalytic activity">
    <reaction evidence="5 6">
        <text>Exonucleolytic cleavage in either 5'- to 3'- or 3'- to 5'-direction to yield nucleoside 5'-phosphates.</text>
        <dbReference type="EC" id="3.1.11.6"/>
    </reaction>
</comment>
<evidence type="ECO:0000256" key="3">
    <source>
        <dbReference type="ARBA" id="ARBA00022801"/>
    </source>
</evidence>
<evidence type="ECO:0000313" key="10">
    <source>
        <dbReference type="Proteomes" id="UP000095662"/>
    </source>
</evidence>
<dbReference type="GO" id="GO:0003676">
    <property type="term" value="F:nucleic acid binding"/>
    <property type="evidence" value="ECO:0007669"/>
    <property type="project" value="InterPro"/>
</dbReference>
<evidence type="ECO:0000259" key="8">
    <source>
        <dbReference type="Pfam" id="PF13742"/>
    </source>
</evidence>
<feature type="domain" description="OB-fold nucleic acid binding" evidence="8">
    <location>
        <begin position="8"/>
        <end position="102"/>
    </location>
</feature>
<evidence type="ECO:0000256" key="5">
    <source>
        <dbReference type="HAMAP-Rule" id="MF_00378"/>
    </source>
</evidence>
<evidence type="ECO:0000256" key="6">
    <source>
        <dbReference type="RuleBase" id="RU004355"/>
    </source>
</evidence>
<dbReference type="EC" id="3.1.11.6" evidence="5"/>
<reference evidence="9 10" key="1">
    <citation type="submission" date="2015-09" db="EMBL/GenBank/DDBJ databases">
        <authorList>
            <consortium name="Pathogen Informatics"/>
        </authorList>
    </citation>
    <scope>NUCLEOTIDE SEQUENCE [LARGE SCALE GENOMIC DNA]</scope>
    <source>
        <strain evidence="9 10">2789STDY5834928</strain>
    </source>
</reference>
<dbReference type="SUPFAM" id="SSF56796">
    <property type="entry name" value="Dehydroquinate synthase-like"/>
    <property type="match status" value="1"/>
</dbReference>
<dbReference type="HAMAP" id="MF_00378">
    <property type="entry name" value="Exonuc_7_L"/>
    <property type="match status" value="1"/>
</dbReference>
<dbReference type="CDD" id="cd04489">
    <property type="entry name" value="ExoVII_LU_OBF"/>
    <property type="match status" value="1"/>
</dbReference>
<dbReference type="Pfam" id="PF13742">
    <property type="entry name" value="tRNA_anti_2"/>
    <property type="match status" value="1"/>
</dbReference>
<dbReference type="InterPro" id="IPR025824">
    <property type="entry name" value="OB-fold_nuc-bd_dom"/>
</dbReference>
<comment type="function">
    <text evidence="5">Bidirectionally degrades single-stranded DNA into large acid-insoluble oligonucleotides, which are then degraded further into small acid-soluble oligonucleotides.</text>
</comment>
<dbReference type="NCBIfam" id="TIGR00237">
    <property type="entry name" value="xseA"/>
    <property type="match status" value="1"/>
</dbReference>
<dbReference type="Pfam" id="PF02601">
    <property type="entry name" value="Exonuc_VII_L"/>
    <property type="match status" value="1"/>
</dbReference>
<dbReference type="GO" id="GO:0005737">
    <property type="term" value="C:cytoplasm"/>
    <property type="evidence" value="ECO:0007669"/>
    <property type="project" value="UniProtKB-SubCell"/>
</dbReference>
<keyword evidence="4 5" id="KW-0269">Exonuclease</keyword>
<dbReference type="OrthoDB" id="9802795at2"/>
<dbReference type="Proteomes" id="UP000095662">
    <property type="component" value="Unassembled WGS sequence"/>
</dbReference>
<dbReference type="AlphaFoldDB" id="A0A174Z4I8"/>
<evidence type="ECO:0000256" key="1">
    <source>
        <dbReference type="ARBA" id="ARBA00022490"/>
    </source>
</evidence>
<keyword evidence="3 5" id="KW-0378">Hydrolase</keyword>
<evidence type="ECO:0000256" key="2">
    <source>
        <dbReference type="ARBA" id="ARBA00022722"/>
    </source>
</evidence>
<accession>A0A174Z4I8</accession>
<comment type="subcellular location">
    <subcellularLocation>
        <location evidence="5 6">Cytoplasm</location>
    </subcellularLocation>
</comment>
<comment type="similarity">
    <text evidence="5 6">Belongs to the XseA family.</text>
</comment>
<dbReference type="GO" id="GO:0006308">
    <property type="term" value="P:DNA catabolic process"/>
    <property type="evidence" value="ECO:0007669"/>
    <property type="project" value="UniProtKB-UniRule"/>
</dbReference>
<dbReference type="GO" id="GO:0008855">
    <property type="term" value="F:exodeoxyribonuclease VII activity"/>
    <property type="evidence" value="ECO:0007669"/>
    <property type="project" value="UniProtKB-UniRule"/>
</dbReference>
<dbReference type="GO" id="GO:0009318">
    <property type="term" value="C:exodeoxyribonuclease VII complex"/>
    <property type="evidence" value="ECO:0007669"/>
    <property type="project" value="UniProtKB-UniRule"/>
</dbReference>
<dbReference type="STRING" id="39492.ERS852540_00135"/>
<dbReference type="InterPro" id="IPR020579">
    <property type="entry name" value="Exonuc_VII_lsu_C"/>
</dbReference>
<dbReference type="EMBL" id="CZBY01000001">
    <property type="protein sequence ID" value="CUQ80872.1"/>
    <property type="molecule type" value="Genomic_DNA"/>
</dbReference>